<dbReference type="Gene3D" id="2.40.10.220">
    <property type="entry name" value="predicted glycosyltransferase like domains"/>
    <property type="match status" value="1"/>
</dbReference>
<dbReference type="Proteomes" id="UP001056649">
    <property type="component" value="Chromosome"/>
</dbReference>
<dbReference type="EMBL" id="CP090569">
    <property type="protein sequence ID" value="USF86214.1"/>
    <property type="molecule type" value="Genomic_DNA"/>
</dbReference>
<dbReference type="Pfam" id="PF07238">
    <property type="entry name" value="PilZ"/>
    <property type="match status" value="1"/>
</dbReference>
<sequence>MDARAAPRAPLKVAVNLFCEQRASQRHCVTHDISTGGFFAVGVLCLRPGDRLKVALGEMERGALSLNCRVIRVSMEGAGLKFEDNSTLQMEALSEMILPNWDGKSLLEGQLRIAPWYPHEGLSGWLRLMSLLNSWHLLVTPARMEFRRCLKNH</sequence>
<gene>
    <name evidence="2" type="ORF">L0Y14_08605</name>
</gene>
<dbReference type="AlphaFoldDB" id="A0A9J6ZTR3"/>
<evidence type="ECO:0000313" key="2">
    <source>
        <dbReference type="EMBL" id="USF86214.1"/>
    </source>
</evidence>
<dbReference type="RefSeq" id="WP_083825102.1">
    <property type="nucleotide sequence ID" value="NZ_CP090569.1"/>
</dbReference>
<name>A0A9J6ZTR3_9GAMM</name>
<dbReference type="KEGG" id="eps:L0Y14_08605"/>
<proteinExistence type="predicted"/>
<reference evidence="2" key="1">
    <citation type="journal article" date="2022" name="Mol. Ecol. Resour.">
        <title>The complete and closed genome of the facultative generalist Candidatus Endoriftia persephone from deep-sea hydrothermal vents.</title>
        <authorList>
            <person name="de Oliveira A.L."/>
            <person name="Srivastava A."/>
            <person name="Espada-Hinojosa S."/>
            <person name="Bright M."/>
        </authorList>
    </citation>
    <scope>NUCLEOTIDE SEQUENCE</scope>
    <source>
        <strain evidence="2">Tica-EPR-9o50.N</strain>
    </source>
</reference>
<dbReference type="SUPFAM" id="SSF141371">
    <property type="entry name" value="PilZ domain-like"/>
    <property type="match status" value="1"/>
</dbReference>
<keyword evidence="3" id="KW-1185">Reference proteome</keyword>
<evidence type="ECO:0000313" key="3">
    <source>
        <dbReference type="Proteomes" id="UP001056649"/>
    </source>
</evidence>
<feature type="domain" description="PilZ" evidence="1">
    <location>
        <begin position="4"/>
        <end position="97"/>
    </location>
</feature>
<dbReference type="InterPro" id="IPR009875">
    <property type="entry name" value="PilZ_domain"/>
</dbReference>
<organism evidence="2 3">
    <name type="scientific">Candidatus Endoriftia persephonae</name>
    <dbReference type="NCBI Taxonomy" id="393765"/>
    <lineage>
        <taxon>Bacteria</taxon>
        <taxon>Pseudomonadati</taxon>
        <taxon>Pseudomonadota</taxon>
        <taxon>Gammaproteobacteria</taxon>
        <taxon>Chromatiales</taxon>
        <taxon>Sedimenticolaceae</taxon>
        <taxon>Candidatus Endoriftia</taxon>
    </lineage>
</organism>
<evidence type="ECO:0000259" key="1">
    <source>
        <dbReference type="Pfam" id="PF07238"/>
    </source>
</evidence>
<accession>A0A9J6ZTR3</accession>
<dbReference type="GO" id="GO:0035438">
    <property type="term" value="F:cyclic-di-GMP binding"/>
    <property type="evidence" value="ECO:0007669"/>
    <property type="project" value="InterPro"/>
</dbReference>
<protein>
    <submittedName>
        <fullName evidence="2">PilZ domain-containing protein</fullName>
    </submittedName>
</protein>